<accession>K0SC66</accession>
<keyword evidence="10" id="KW-1185">Reference proteome</keyword>
<evidence type="ECO:0000256" key="7">
    <source>
        <dbReference type="ARBA" id="ARBA00023014"/>
    </source>
</evidence>
<reference evidence="9 10" key="1">
    <citation type="journal article" date="2012" name="Genome Biol.">
        <title>Genome and low-iron response of an oceanic diatom adapted to chronic iron limitation.</title>
        <authorList>
            <person name="Lommer M."/>
            <person name="Specht M."/>
            <person name="Roy A.S."/>
            <person name="Kraemer L."/>
            <person name="Andreson R."/>
            <person name="Gutowska M.A."/>
            <person name="Wolf J."/>
            <person name="Bergner S.V."/>
            <person name="Schilhabel M.B."/>
            <person name="Klostermeier U.C."/>
            <person name="Beiko R.G."/>
            <person name="Rosenstiel P."/>
            <person name="Hippler M."/>
            <person name="Laroche J."/>
        </authorList>
    </citation>
    <scope>NUCLEOTIDE SEQUENCE [LARGE SCALE GENOMIC DNA]</scope>
    <source>
        <strain evidence="9 10">CCMP1005</strain>
    </source>
</reference>
<dbReference type="OMA" id="IIYGQSE"/>
<dbReference type="PIRSF" id="PIRSF005572">
    <property type="entry name" value="NifS"/>
    <property type="match status" value="1"/>
</dbReference>
<dbReference type="Pfam" id="PF00266">
    <property type="entry name" value="Aminotran_5"/>
    <property type="match status" value="1"/>
</dbReference>
<dbReference type="PANTHER" id="PTHR11601:SF34">
    <property type="entry name" value="CYSTEINE DESULFURASE"/>
    <property type="match status" value="1"/>
</dbReference>
<protein>
    <recommendedName>
        <fullName evidence="8">Aminotransferase class V domain-containing protein</fullName>
    </recommendedName>
</protein>
<comment type="similarity">
    <text evidence="2">Belongs to the class-V pyridoxal-phosphate-dependent aminotransferase family. NifS/IscS subfamily.</text>
</comment>
<dbReference type="EMBL" id="AGNL01018083">
    <property type="protein sequence ID" value="EJK63668.1"/>
    <property type="molecule type" value="Genomic_DNA"/>
</dbReference>
<dbReference type="InterPro" id="IPR000192">
    <property type="entry name" value="Aminotrans_V_dom"/>
</dbReference>
<evidence type="ECO:0000259" key="8">
    <source>
        <dbReference type="Pfam" id="PF00266"/>
    </source>
</evidence>
<comment type="cofactor">
    <cofactor evidence="1">
        <name>pyridoxal 5'-phosphate</name>
        <dbReference type="ChEBI" id="CHEBI:597326"/>
    </cofactor>
</comment>
<dbReference type="OrthoDB" id="10250117at2759"/>
<evidence type="ECO:0000256" key="3">
    <source>
        <dbReference type="ARBA" id="ARBA00022679"/>
    </source>
</evidence>
<evidence type="ECO:0000256" key="2">
    <source>
        <dbReference type="ARBA" id="ARBA00006490"/>
    </source>
</evidence>
<name>K0SC66_THAOC</name>
<evidence type="ECO:0000256" key="5">
    <source>
        <dbReference type="ARBA" id="ARBA00022898"/>
    </source>
</evidence>
<evidence type="ECO:0000256" key="6">
    <source>
        <dbReference type="ARBA" id="ARBA00023004"/>
    </source>
</evidence>
<keyword evidence="6" id="KW-0408">Iron</keyword>
<dbReference type="InterPro" id="IPR015424">
    <property type="entry name" value="PyrdxlP-dep_Trfase"/>
</dbReference>
<dbReference type="InterPro" id="IPR015422">
    <property type="entry name" value="PyrdxlP-dep_Trfase_small"/>
</dbReference>
<dbReference type="GO" id="GO:0046872">
    <property type="term" value="F:metal ion binding"/>
    <property type="evidence" value="ECO:0007669"/>
    <property type="project" value="UniProtKB-KW"/>
</dbReference>
<dbReference type="SUPFAM" id="SSF53383">
    <property type="entry name" value="PLP-dependent transferases"/>
    <property type="match status" value="1"/>
</dbReference>
<dbReference type="GO" id="GO:0016740">
    <property type="term" value="F:transferase activity"/>
    <property type="evidence" value="ECO:0007669"/>
    <property type="project" value="UniProtKB-KW"/>
</dbReference>
<evidence type="ECO:0000256" key="4">
    <source>
        <dbReference type="ARBA" id="ARBA00022723"/>
    </source>
</evidence>
<dbReference type="GO" id="GO:0051536">
    <property type="term" value="F:iron-sulfur cluster binding"/>
    <property type="evidence" value="ECO:0007669"/>
    <property type="project" value="UniProtKB-KW"/>
</dbReference>
<dbReference type="PANTHER" id="PTHR11601">
    <property type="entry name" value="CYSTEINE DESULFURYLASE FAMILY MEMBER"/>
    <property type="match status" value="1"/>
</dbReference>
<dbReference type="InterPro" id="IPR016454">
    <property type="entry name" value="Cysteine_dSase"/>
</dbReference>
<evidence type="ECO:0000256" key="1">
    <source>
        <dbReference type="ARBA" id="ARBA00001933"/>
    </source>
</evidence>
<dbReference type="eggNOG" id="KOG1549">
    <property type="taxonomic scope" value="Eukaryota"/>
</dbReference>
<keyword evidence="7" id="KW-0411">Iron-sulfur</keyword>
<organism evidence="9 10">
    <name type="scientific">Thalassiosira oceanica</name>
    <name type="common">Marine diatom</name>
    <dbReference type="NCBI Taxonomy" id="159749"/>
    <lineage>
        <taxon>Eukaryota</taxon>
        <taxon>Sar</taxon>
        <taxon>Stramenopiles</taxon>
        <taxon>Ochrophyta</taxon>
        <taxon>Bacillariophyta</taxon>
        <taxon>Coscinodiscophyceae</taxon>
        <taxon>Thalassiosirophycidae</taxon>
        <taxon>Thalassiosirales</taxon>
        <taxon>Thalassiosiraceae</taxon>
        <taxon>Thalassiosira</taxon>
    </lineage>
</organism>
<sequence length="445" mass="48381">MVSLPSQCLHGRISAFNVCRPLLTGLMFMNRIVQGTTPIYKPVLDAMMPYLTHHYGNPSSSHQYGREPKRALDHARRAVLRLVCPRGDDIDKDALMALMITSCGTESNNWAIRFALLRARDRTDGEGPLHVVTSNIEHPAIAECLKSYVEGHLTPKITVTYVEANREGIVSTQEVLDAMMPNTALVTIMTANNEVGSVQPVFDIAKQCRERGVLFHTDAAQAVGKIDLRGLADPDFGADMITLVGHKFGCPKGVAALYVRPDCFNEYKHTGSLLLMGGGQENGMRGGTENVPYIVAMGRAAEILLEKRDNSEITNLESNIVHMSRMRERLLTKLVNGIGKDEIVRVNGPSKPEQRLPNTLSVGLKGVQSGNLLAKIGDIVACSAGSACHSSNQTSYSSVLKALEVPPAYAIGTLRLSVGPDTVEEEIDFAAAAIIEEANSMINRY</sequence>
<proteinExistence type="inferred from homology"/>
<evidence type="ECO:0000313" key="10">
    <source>
        <dbReference type="Proteomes" id="UP000266841"/>
    </source>
</evidence>
<keyword evidence="4" id="KW-0479">Metal-binding</keyword>
<keyword evidence="3" id="KW-0808">Transferase</keyword>
<dbReference type="Gene3D" id="3.40.640.10">
    <property type="entry name" value="Type I PLP-dependent aspartate aminotransferase-like (Major domain)"/>
    <property type="match status" value="1"/>
</dbReference>
<gene>
    <name evidence="9" type="ORF">THAOC_15662</name>
</gene>
<dbReference type="Proteomes" id="UP000266841">
    <property type="component" value="Unassembled WGS sequence"/>
</dbReference>
<evidence type="ECO:0000313" key="9">
    <source>
        <dbReference type="EMBL" id="EJK63668.1"/>
    </source>
</evidence>
<dbReference type="InterPro" id="IPR015421">
    <property type="entry name" value="PyrdxlP-dep_Trfase_major"/>
</dbReference>
<dbReference type="Gene3D" id="3.90.1150.10">
    <property type="entry name" value="Aspartate Aminotransferase, domain 1"/>
    <property type="match status" value="1"/>
</dbReference>
<dbReference type="AlphaFoldDB" id="K0SC66"/>
<feature type="domain" description="Aminotransferase class V" evidence="8">
    <location>
        <begin position="34"/>
        <end position="428"/>
    </location>
</feature>
<comment type="caution">
    <text evidence="9">The sequence shown here is derived from an EMBL/GenBank/DDBJ whole genome shotgun (WGS) entry which is preliminary data.</text>
</comment>
<keyword evidence="5" id="KW-0663">Pyridoxal phosphate</keyword>
<dbReference type="Gene3D" id="1.10.260.50">
    <property type="match status" value="1"/>
</dbReference>